<dbReference type="AlphaFoldDB" id="A0AAJ6BFX0"/>
<accession>A0AAJ6BFX0</accession>
<gene>
    <name evidence="1" type="ORF">P0Y53_16850</name>
</gene>
<name>A0AAJ6BFX0_9BACT</name>
<reference evidence="1" key="1">
    <citation type="submission" date="2023-03" db="EMBL/GenBank/DDBJ databases">
        <title>Andean soil-derived lignocellulolytic bacterial consortium as a source of novel taxa and putative plastic-active enzymes.</title>
        <authorList>
            <person name="Diaz-Garcia L."/>
            <person name="Chuvochina M."/>
            <person name="Feuerriegel G."/>
            <person name="Bunk B."/>
            <person name="Sproer C."/>
            <person name="Streit W.R."/>
            <person name="Rodriguez L.M."/>
            <person name="Overmann J."/>
            <person name="Jimenez D.J."/>
        </authorList>
    </citation>
    <scope>NUCLEOTIDE SEQUENCE</scope>
    <source>
        <strain evidence="1">MAG 7</strain>
    </source>
</reference>
<evidence type="ECO:0000313" key="2">
    <source>
        <dbReference type="Proteomes" id="UP001220610"/>
    </source>
</evidence>
<evidence type="ECO:0000313" key="1">
    <source>
        <dbReference type="EMBL" id="WEK34159.1"/>
    </source>
</evidence>
<proteinExistence type="predicted"/>
<sequence>MSKVKDKRYQTVKMYIDAGAIKSFQDIFDILPKSILSRDLRLNYSRLVKRVHNPNLFTLREIRQMAELIEVDGLVVYRLIDSFFKRKK</sequence>
<protein>
    <submittedName>
        <fullName evidence="1">Uncharacterized protein</fullName>
    </submittedName>
</protein>
<organism evidence="1 2">
    <name type="scientific">Candidatus Pseudobacter hemicellulosilyticus</name>
    <dbReference type="NCBI Taxonomy" id="3121375"/>
    <lineage>
        <taxon>Bacteria</taxon>
        <taxon>Pseudomonadati</taxon>
        <taxon>Bacteroidota</taxon>
        <taxon>Chitinophagia</taxon>
        <taxon>Chitinophagales</taxon>
        <taxon>Chitinophagaceae</taxon>
        <taxon>Pseudobacter</taxon>
    </lineage>
</organism>
<dbReference type="Proteomes" id="UP001220610">
    <property type="component" value="Chromosome"/>
</dbReference>
<dbReference type="EMBL" id="CP119311">
    <property type="protein sequence ID" value="WEK34159.1"/>
    <property type="molecule type" value="Genomic_DNA"/>
</dbReference>